<gene>
    <name evidence="4" type="ORF">AB1Y20_003215</name>
</gene>
<name>A0AB34JB85_PRYPA</name>
<proteinExistence type="predicted"/>
<comment type="subcellular location">
    <subcellularLocation>
        <location evidence="1">Nucleus</location>
    </subcellularLocation>
</comment>
<dbReference type="InterPro" id="IPR008501">
    <property type="entry name" value="THOC7/Mft1"/>
</dbReference>
<dbReference type="GO" id="GO:0000445">
    <property type="term" value="C:THO complex part of transcription export complex"/>
    <property type="evidence" value="ECO:0007669"/>
    <property type="project" value="InterPro"/>
</dbReference>
<dbReference type="Pfam" id="PF05615">
    <property type="entry name" value="THOC7"/>
    <property type="match status" value="1"/>
</dbReference>
<protein>
    <recommendedName>
        <fullName evidence="6">THO complex subunit 7 homolog</fullName>
    </recommendedName>
</protein>
<organism evidence="4 5">
    <name type="scientific">Prymnesium parvum</name>
    <name type="common">Toxic golden alga</name>
    <dbReference type="NCBI Taxonomy" id="97485"/>
    <lineage>
        <taxon>Eukaryota</taxon>
        <taxon>Haptista</taxon>
        <taxon>Haptophyta</taxon>
        <taxon>Prymnesiophyceae</taxon>
        <taxon>Prymnesiales</taxon>
        <taxon>Prymnesiaceae</taxon>
        <taxon>Prymnesium</taxon>
    </lineage>
</organism>
<keyword evidence="2" id="KW-0539">Nucleus</keyword>
<sequence length="187" mass="21162">MADEEILRQRLLAKETGLRNLTKHYLSFVHAIESSTPEAAEASYQTLIKELSAYEFSVSKASALVDTNLRQIQEYDQMQQRLDDEMASTRAELERLSAQLQEERLLRQQKEQYAVLARRINAYPAREQTQAEIAALNSEVAALEHEKGIIEGKLEQRSKRFAGFMHSLHDLQLQLAEEAATSGGAAE</sequence>
<accession>A0AB34JB85</accession>
<evidence type="ECO:0000256" key="3">
    <source>
        <dbReference type="SAM" id="Coils"/>
    </source>
</evidence>
<evidence type="ECO:0000256" key="2">
    <source>
        <dbReference type="ARBA" id="ARBA00023242"/>
    </source>
</evidence>
<evidence type="ECO:0000313" key="4">
    <source>
        <dbReference type="EMBL" id="KAL1518944.1"/>
    </source>
</evidence>
<comment type="caution">
    <text evidence="4">The sequence shown here is derived from an EMBL/GenBank/DDBJ whole genome shotgun (WGS) entry which is preliminary data.</text>
</comment>
<evidence type="ECO:0000313" key="5">
    <source>
        <dbReference type="Proteomes" id="UP001515480"/>
    </source>
</evidence>
<evidence type="ECO:0000256" key="1">
    <source>
        <dbReference type="ARBA" id="ARBA00004123"/>
    </source>
</evidence>
<dbReference type="AlphaFoldDB" id="A0AB34JB85"/>
<keyword evidence="5" id="KW-1185">Reference proteome</keyword>
<keyword evidence="3" id="KW-0175">Coiled coil</keyword>
<dbReference type="EMBL" id="JBGBPQ010000010">
    <property type="protein sequence ID" value="KAL1518944.1"/>
    <property type="molecule type" value="Genomic_DNA"/>
</dbReference>
<feature type="coiled-coil region" evidence="3">
    <location>
        <begin position="72"/>
        <end position="146"/>
    </location>
</feature>
<dbReference type="GO" id="GO:0006397">
    <property type="term" value="P:mRNA processing"/>
    <property type="evidence" value="ECO:0007669"/>
    <property type="project" value="InterPro"/>
</dbReference>
<reference evidence="4 5" key="1">
    <citation type="journal article" date="2024" name="Science">
        <title>Giant polyketide synthase enzymes in the biosynthesis of giant marine polyether toxins.</title>
        <authorList>
            <person name="Fallon T.R."/>
            <person name="Shende V.V."/>
            <person name="Wierzbicki I.H."/>
            <person name="Pendleton A.L."/>
            <person name="Watervoot N.F."/>
            <person name="Auber R.P."/>
            <person name="Gonzalez D.J."/>
            <person name="Wisecaver J.H."/>
            <person name="Moore B.S."/>
        </authorList>
    </citation>
    <scope>NUCLEOTIDE SEQUENCE [LARGE SCALE GENOMIC DNA]</scope>
    <source>
        <strain evidence="4 5">12B1</strain>
    </source>
</reference>
<evidence type="ECO:0008006" key="6">
    <source>
        <dbReference type="Google" id="ProtNLM"/>
    </source>
</evidence>
<dbReference type="Proteomes" id="UP001515480">
    <property type="component" value="Unassembled WGS sequence"/>
</dbReference>